<evidence type="ECO:0000313" key="4">
    <source>
        <dbReference type="EMBL" id="KXV21710.1"/>
    </source>
</evidence>
<proteinExistence type="predicted"/>
<dbReference type="Gene3D" id="3.40.50.720">
    <property type="entry name" value="NAD(P)-binding Rossmann-like Domain"/>
    <property type="match status" value="2"/>
</dbReference>
<evidence type="ECO:0000313" key="5">
    <source>
        <dbReference type="Proteomes" id="UP000075526"/>
    </source>
</evidence>
<dbReference type="PROSITE" id="PS00065">
    <property type="entry name" value="D_2_HYDROXYACID_DH_1"/>
    <property type="match status" value="1"/>
</dbReference>
<accession>A0A149S4R7</accession>
<dbReference type="PATRIC" id="fig|178901.13.peg.1897"/>
<comment type="caution">
    <text evidence="4">The sequence shown here is derived from an EMBL/GenBank/DDBJ whole genome shotgun (WGS) entry which is preliminary data.</text>
</comment>
<dbReference type="AlphaFoldDB" id="A0A149S4R7"/>
<dbReference type="Proteomes" id="UP000075526">
    <property type="component" value="Unassembled WGS sequence"/>
</dbReference>
<protein>
    <submittedName>
        <fullName evidence="4">Dehydrogenase</fullName>
    </submittedName>
</protein>
<evidence type="ECO:0000256" key="1">
    <source>
        <dbReference type="ARBA" id="ARBA00023002"/>
    </source>
</evidence>
<dbReference type="Pfam" id="PF02826">
    <property type="entry name" value="2-Hacid_dh_C"/>
    <property type="match status" value="1"/>
</dbReference>
<organism evidence="4 5">
    <name type="scientific">Acetobacter malorum</name>
    <dbReference type="NCBI Taxonomy" id="178901"/>
    <lineage>
        <taxon>Bacteria</taxon>
        <taxon>Pseudomonadati</taxon>
        <taxon>Pseudomonadota</taxon>
        <taxon>Alphaproteobacteria</taxon>
        <taxon>Acetobacterales</taxon>
        <taxon>Acetobacteraceae</taxon>
        <taxon>Acetobacter</taxon>
    </lineage>
</organism>
<keyword evidence="2" id="KW-0520">NAD</keyword>
<dbReference type="CDD" id="cd12164">
    <property type="entry name" value="GDH_like_2"/>
    <property type="match status" value="1"/>
</dbReference>
<dbReference type="InterPro" id="IPR036291">
    <property type="entry name" value="NAD(P)-bd_dom_sf"/>
</dbReference>
<dbReference type="GO" id="GO:0016616">
    <property type="term" value="F:oxidoreductase activity, acting on the CH-OH group of donors, NAD or NADP as acceptor"/>
    <property type="evidence" value="ECO:0007669"/>
    <property type="project" value="UniProtKB-ARBA"/>
</dbReference>
<feature type="domain" description="D-isomer specific 2-hydroxyacid dehydrogenase NAD-binding" evidence="3">
    <location>
        <begin position="90"/>
        <end position="263"/>
    </location>
</feature>
<dbReference type="EMBL" id="LHZF01000081">
    <property type="protein sequence ID" value="KXV21710.1"/>
    <property type="molecule type" value="Genomic_DNA"/>
</dbReference>
<dbReference type="PANTHER" id="PTHR43333">
    <property type="entry name" value="2-HACID_DH_C DOMAIN-CONTAINING PROTEIN"/>
    <property type="match status" value="1"/>
</dbReference>
<dbReference type="InterPro" id="IPR029752">
    <property type="entry name" value="D-isomer_DH_CS1"/>
</dbReference>
<keyword evidence="1" id="KW-0560">Oxidoreductase</keyword>
<dbReference type="PANTHER" id="PTHR43333:SF1">
    <property type="entry name" value="D-ISOMER SPECIFIC 2-HYDROXYACID DEHYDROGENASE NAD-BINDING DOMAIN-CONTAINING PROTEIN"/>
    <property type="match status" value="1"/>
</dbReference>
<sequence>MWKKIFSEIAPNIQTTWWEASENSVNQPDYLLVSRPPIGKVAKFQNVKAIICTGAGVDHLVLDPKWPRDVPLVRMGGQRTALLMAEYVLWACLTLYRGARTWARQQEQRIFEREIITCVASEVPVGIMGFGNLGRTVARTLLANNFPVLGWSRHGAPMDGVQVFSGDPQLDDFLGRTRILINLLPNTHETTNKLNSKVLSALPLGAGVVNVGRGNQLVEDDLLTLLNTGHLAGAVLDVFRHEPLPESSPLWGHPKITITPHAASEASRHDHARYIADVIKIFEDGGKPDLLYDWDRGY</sequence>
<reference evidence="4 5" key="1">
    <citation type="submission" date="2015-06" db="EMBL/GenBank/DDBJ databases">
        <title>Improved classification and identification of acetic acid bacteria using matrix-assisted laser desorption/ionization time-of-flight mass spectrometry; Gluconobacter nephelii and Gluconobacter uchimurae are later heterotypic synonyms of Gluconobacter japonicus and Gluconobacter oxydans, respectively.</title>
        <authorList>
            <person name="Li L."/>
            <person name="Cleenwerck I."/>
            <person name="De Vuyst L."/>
            <person name="Vandamme P."/>
        </authorList>
    </citation>
    <scope>NUCLEOTIDE SEQUENCE [LARGE SCALE GENOMIC DNA]</scope>
    <source>
        <strain evidence="4 5">LMG 1552</strain>
    </source>
</reference>
<name>A0A149S4R7_9PROT</name>
<evidence type="ECO:0000259" key="3">
    <source>
        <dbReference type="Pfam" id="PF02826"/>
    </source>
</evidence>
<evidence type="ECO:0000256" key="2">
    <source>
        <dbReference type="ARBA" id="ARBA00023027"/>
    </source>
</evidence>
<gene>
    <name evidence="4" type="ORF">AD933_00815</name>
</gene>
<dbReference type="InterPro" id="IPR006140">
    <property type="entry name" value="D-isomer_DH_NAD-bd"/>
</dbReference>
<dbReference type="GO" id="GO:0051287">
    <property type="term" value="F:NAD binding"/>
    <property type="evidence" value="ECO:0007669"/>
    <property type="project" value="InterPro"/>
</dbReference>
<dbReference type="SUPFAM" id="SSF51735">
    <property type="entry name" value="NAD(P)-binding Rossmann-fold domains"/>
    <property type="match status" value="1"/>
</dbReference>